<dbReference type="RefSeq" id="XP_023699421.1">
    <property type="nucleotide sequence ID" value="XM_023843653.2"/>
</dbReference>
<dbReference type="GeneID" id="111860204"/>
<protein>
    <submittedName>
        <fullName evidence="3">PEAK family member 3</fullName>
    </submittedName>
</protein>
<dbReference type="AlphaFoldDB" id="A0A3B3TE01"/>
<reference evidence="3" key="2">
    <citation type="submission" date="2025-09" db="UniProtKB">
        <authorList>
            <consortium name="Ensembl"/>
        </authorList>
    </citation>
    <scope>IDENTIFICATION</scope>
</reference>
<feature type="region of interest" description="Disordered" evidence="2">
    <location>
        <begin position="1"/>
        <end position="71"/>
    </location>
</feature>
<dbReference type="GO" id="GO:0004672">
    <property type="term" value="F:protein kinase activity"/>
    <property type="evidence" value="ECO:0007669"/>
    <property type="project" value="TreeGrafter"/>
</dbReference>
<dbReference type="GeneTree" id="ENSGT00940000157066"/>
<feature type="compositionally biased region" description="Polar residues" evidence="2">
    <location>
        <begin position="31"/>
        <end position="55"/>
    </location>
</feature>
<evidence type="ECO:0000313" key="3">
    <source>
        <dbReference type="Ensembl" id="ENSPKIP00000041497.1"/>
    </source>
</evidence>
<dbReference type="Proteomes" id="UP000261540">
    <property type="component" value="Unplaced"/>
</dbReference>
<comment type="similarity">
    <text evidence="1">Belongs to the protein kinase superfamily.</text>
</comment>
<dbReference type="InterPro" id="IPR051511">
    <property type="entry name" value="MitoQC_Scaffold_Kinases"/>
</dbReference>
<dbReference type="KEGG" id="pki:111860204"/>
<evidence type="ECO:0000256" key="1">
    <source>
        <dbReference type="ARBA" id="ARBA00038349"/>
    </source>
</evidence>
<dbReference type="OrthoDB" id="8777612at2759"/>
<keyword evidence="4" id="KW-1185">Reference proteome</keyword>
<reference evidence="3" key="1">
    <citation type="submission" date="2025-08" db="UniProtKB">
        <authorList>
            <consortium name="Ensembl"/>
        </authorList>
    </citation>
    <scope>IDENTIFICATION</scope>
</reference>
<dbReference type="STRING" id="1676925.ENSPKIP00000041497"/>
<sequence length="615" mass="68266">MDEPKQADLGDAGPDDPLRPPELPAKRRRSLYSQSSISDPGSEWDPNNTFTPQNETRTRPRDSSAPTDCQADQCPIHHRHVRFLSENSPPPLPKKRLVRALSLPGGSLSPRCSSRLKGQNYDNLIYMIRPMKNLQIHTEADDNLPAEGPVQLNLNMLDFNTPDNQLSSFFKNFKNQEEISLHIQQRQLLFLKSVVQRLETLYLKGESNQGVESLQPGDFMLSGGHACRHIGGTIYYPVVCPKLPARVFAAKAVKSSTETSGLPRPARLPPHVNIEKVFAYFKQCPTPAKEKKLENIRQEGQENKQEDITTEGVRLSDAQSSVFLSESSTELDRNLPGCPNGESRTILSLLSEGCDIAVVKQVPWGTLEEFVQDGVSLHRAQPEAYERRLGLLLLQVTQGLQHLRSHGATCTQLHPQSILLVWPEAEGGGVGDRAQEEGRDLRGSIEILWGEWGAPRIVLTDSRPLPEADEAQDPEELQLGSLLKHCLHIPENPSAEDARGAPGETLGSPYTPGLLQLAASLQEGKLQMSDAIGVLQVLLWGPRLLQQNPAEQLLIENWLSVRRSLLVLKLAERGLSVDQRALQWEDYLCLQYHSLTSPDTILKSTEVLGLGSFAH</sequence>
<proteinExistence type="inferred from homology"/>
<evidence type="ECO:0000313" key="4">
    <source>
        <dbReference type="Proteomes" id="UP000261540"/>
    </source>
</evidence>
<dbReference type="Ensembl" id="ENSPKIT00000022532.1">
    <property type="protein sequence ID" value="ENSPKIP00000041497.1"/>
    <property type="gene ID" value="ENSPKIG00000018026.1"/>
</dbReference>
<accession>A0A3B3TE01</accession>
<dbReference type="PANTHER" id="PTHR22972:SF5">
    <property type="entry name" value="INACTIVE TYROSINE-PROTEIN KINASE PEAK1"/>
    <property type="match status" value="1"/>
</dbReference>
<dbReference type="PANTHER" id="PTHR22972">
    <property type="entry name" value="SERINE/THREONINE PROTEIN KINASE"/>
    <property type="match status" value="1"/>
</dbReference>
<name>A0A3B3TE01_9TELE</name>
<evidence type="ECO:0000256" key="2">
    <source>
        <dbReference type="SAM" id="MobiDB-lite"/>
    </source>
</evidence>
<organism evidence="3 4">
    <name type="scientific">Paramormyrops kingsleyae</name>
    <dbReference type="NCBI Taxonomy" id="1676925"/>
    <lineage>
        <taxon>Eukaryota</taxon>
        <taxon>Metazoa</taxon>
        <taxon>Chordata</taxon>
        <taxon>Craniata</taxon>
        <taxon>Vertebrata</taxon>
        <taxon>Euteleostomi</taxon>
        <taxon>Actinopterygii</taxon>
        <taxon>Neopterygii</taxon>
        <taxon>Teleostei</taxon>
        <taxon>Osteoglossocephala</taxon>
        <taxon>Osteoglossomorpha</taxon>
        <taxon>Osteoglossiformes</taxon>
        <taxon>Mormyridae</taxon>
        <taxon>Paramormyrops</taxon>
    </lineage>
</organism>